<evidence type="ECO:0000313" key="1">
    <source>
        <dbReference type="EMBL" id="KNE69908.1"/>
    </source>
</evidence>
<protein>
    <recommendedName>
        <fullName evidence="3">ER membrane protein complex subunit 2</fullName>
    </recommendedName>
</protein>
<evidence type="ECO:0000313" key="2">
    <source>
        <dbReference type="Proteomes" id="UP000054350"/>
    </source>
</evidence>
<dbReference type="VEuPathDB" id="FungiDB:AMAG_20136"/>
<reference evidence="1 2" key="1">
    <citation type="submission" date="2009-11" db="EMBL/GenBank/DDBJ databases">
        <title>Annotation of Allomyces macrogynus ATCC 38327.</title>
        <authorList>
            <consortium name="The Broad Institute Genome Sequencing Platform"/>
            <person name="Russ C."/>
            <person name="Cuomo C."/>
            <person name="Burger G."/>
            <person name="Gray M.W."/>
            <person name="Holland P.W.H."/>
            <person name="King N."/>
            <person name="Lang F.B.F."/>
            <person name="Roger A.J."/>
            <person name="Ruiz-Trillo I."/>
            <person name="Young S.K."/>
            <person name="Zeng Q."/>
            <person name="Gargeya S."/>
            <person name="Fitzgerald M."/>
            <person name="Haas B."/>
            <person name="Abouelleil A."/>
            <person name="Alvarado L."/>
            <person name="Arachchi H.M."/>
            <person name="Berlin A."/>
            <person name="Chapman S.B."/>
            <person name="Gearin G."/>
            <person name="Goldberg J."/>
            <person name="Griggs A."/>
            <person name="Gujja S."/>
            <person name="Hansen M."/>
            <person name="Heiman D."/>
            <person name="Howarth C."/>
            <person name="Larimer J."/>
            <person name="Lui A."/>
            <person name="MacDonald P.J.P."/>
            <person name="McCowen C."/>
            <person name="Montmayeur A."/>
            <person name="Murphy C."/>
            <person name="Neiman D."/>
            <person name="Pearson M."/>
            <person name="Priest M."/>
            <person name="Roberts A."/>
            <person name="Saif S."/>
            <person name="Shea T."/>
            <person name="Sisk P."/>
            <person name="Stolte C."/>
            <person name="Sykes S."/>
            <person name="Wortman J."/>
            <person name="Nusbaum C."/>
            <person name="Birren B."/>
        </authorList>
    </citation>
    <scope>NUCLEOTIDE SEQUENCE [LARGE SCALE GENOMIC DNA]</scope>
    <source>
        <strain evidence="1 2">ATCC 38327</strain>
    </source>
</reference>
<accession>A0A0L0T526</accession>
<dbReference type="EMBL" id="GG745363">
    <property type="protein sequence ID" value="KNE69908.1"/>
    <property type="molecule type" value="Genomic_DNA"/>
</dbReference>
<dbReference type="InterPro" id="IPR011990">
    <property type="entry name" value="TPR-like_helical_dom_sf"/>
</dbReference>
<dbReference type="Gene3D" id="1.25.40.10">
    <property type="entry name" value="Tetratricopeptide repeat domain"/>
    <property type="match status" value="1"/>
</dbReference>
<dbReference type="STRING" id="578462.A0A0L0T526"/>
<evidence type="ECO:0008006" key="3">
    <source>
        <dbReference type="Google" id="ProtNLM"/>
    </source>
</evidence>
<name>A0A0L0T526_ALLM3</name>
<dbReference type="SUPFAM" id="SSF48452">
    <property type="entry name" value="TPR-like"/>
    <property type="match status" value="1"/>
</dbReference>
<dbReference type="Proteomes" id="UP000054350">
    <property type="component" value="Unassembled WGS sequence"/>
</dbReference>
<reference evidence="2" key="2">
    <citation type="submission" date="2009-11" db="EMBL/GenBank/DDBJ databases">
        <title>The Genome Sequence of Allomyces macrogynus strain ATCC 38327.</title>
        <authorList>
            <consortium name="The Broad Institute Genome Sequencing Platform"/>
            <person name="Russ C."/>
            <person name="Cuomo C."/>
            <person name="Shea T."/>
            <person name="Young S.K."/>
            <person name="Zeng Q."/>
            <person name="Koehrsen M."/>
            <person name="Haas B."/>
            <person name="Borodovsky M."/>
            <person name="Guigo R."/>
            <person name="Alvarado L."/>
            <person name="Berlin A."/>
            <person name="Borenstein D."/>
            <person name="Chen Z."/>
            <person name="Engels R."/>
            <person name="Freedman E."/>
            <person name="Gellesch M."/>
            <person name="Goldberg J."/>
            <person name="Griggs A."/>
            <person name="Gujja S."/>
            <person name="Heiman D."/>
            <person name="Hepburn T."/>
            <person name="Howarth C."/>
            <person name="Jen D."/>
            <person name="Larson L."/>
            <person name="Lewis B."/>
            <person name="Mehta T."/>
            <person name="Park D."/>
            <person name="Pearson M."/>
            <person name="Roberts A."/>
            <person name="Saif S."/>
            <person name="Shenoy N."/>
            <person name="Sisk P."/>
            <person name="Stolte C."/>
            <person name="Sykes S."/>
            <person name="Walk T."/>
            <person name="White J."/>
            <person name="Yandava C."/>
            <person name="Burger G."/>
            <person name="Gray M.W."/>
            <person name="Holland P.W.H."/>
            <person name="King N."/>
            <person name="Lang F.B.F."/>
            <person name="Roger A.J."/>
            <person name="Ruiz-Trillo I."/>
            <person name="Lander E."/>
            <person name="Nusbaum C."/>
        </authorList>
    </citation>
    <scope>NUCLEOTIDE SEQUENCE [LARGE SCALE GENOMIC DNA]</scope>
    <source>
        <strain evidence="2">ATCC 38327</strain>
    </source>
</reference>
<proteinExistence type="predicted"/>
<gene>
    <name evidence="1" type="ORF">AMAG_20136</name>
</gene>
<keyword evidence="2" id="KW-1185">Reference proteome</keyword>
<dbReference type="AlphaFoldDB" id="A0A0L0T526"/>
<sequence>MQVQSGQPYAADAVLRSAITADLDSTQVWAALRHVAYVNCKWTVAQQAYESLLAYHANYDDALVLRRLAAIYYAMACGGDEWGVDAPCVDVERMAVAQDMFVRARAWTGVGLACMGLGNGEEAEASLGAAFHAHCRAQPAAECTQRALEQDPADTRTRALLTDILAAVSIAPTPVPGTAVSVSRLG</sequence>
<organism evidence="1 2">
    <name type="scientific">Allomyces macrogynus (strain ATCC 38327)</name>
    <name type="common">Allomyces javanicus var. macrogynus</name>
    <dbReference type="NCBI Taxonomy" id="578462"/>
    <lineage>
        <taxon>Eukaryota</taxon>
        <taxon>Fungi</taxon>
        <taxon>Fungi incertae sedis</taxon>
        <taxon>Blastocladiomycota</taxon>
        <taxon>Blastocladiomycetes</taxon>
        <taxon>Blastocladiales</taxon>
        <taxon>Blastocladiaceae</taxon>
        <taxon>Allomyces</taxon>
    </lineage>
</organism>